<reference evidence="2" key="1">
    <citation type="submission" date="2014-11" db="EMBL/GenBank/DDBJ databases">
        <authorList>
            <person name="Amaro Gonzalez C."/>
        </authorList>
    </citation>
    <scope>NUCLEOTIDE SEQUENCE</scope>
</reference>
<sequence length="44" mass="5100">MIGEKNAYIHTSMHDPNSKMMMRIVSLHFEVGILFILGRCMHPL</sequence>
<accession>A0A0E9Q9V3</accession>
<proteinExistence type="predicted"/>
<dbReference type="EMBL" id="GBXM01094911">
    <property type="protein sequence ID" value="JAH13666.1"/>
    <property type="molecule type" value="Transcribed_RNA"/>
</dbReference>
<evidence type="ECO:0000256" key="1">
    <source>
        <dbReference type="SAM" id="Phobius"/>
    </source>
</evidence>
<name>A0A0E9Q9V3_ANGAN</name>
<keyword evidence="1" id="KW-0812">Transmembrane</keyword>
<protein>
    <submittedName>
        <fullName evidence="2">Uncharacterized protein</fullName>
    </submittedName>
</protein>
<keyword evidence="1" id="KW-1133">Transmembrane helix</keyword>
<keyword evidence="1" id="KW-0472">Membrane</keyword>
<reference evidence="2" key="2">
    <citation type="journal article" date="2015" name="Fish Shellfish Immunol.">
        <title>Early steps in the European eel (Anguilla anguilla)-Vibrio vulnificus interaction in the gills: Role of the RtxA13 toxin.</title>
        <authorList>
            <person name="Callol A."/>
            <person name="Pajuelo D."/>
            <person name="Ebbesson L."/>
            <person name="Teles M."/>
            <person name="MacKenzie S."/>
            <person name="Amaro C."/>
        </authorList>
    </citation>
    <scope>NUCLEOTIDE SEQUENCE</scope>
</reference>
<feature type="transmembrane region" description="Helical" evidence="1">
    <location>
        <begin position="20"/>
        <end position="38"/>
    </location>
</feature>
<evidence type="ECO:0000313" key="2">
    <source>
        <dbReference type="EMBL" id="JAH13666.1"/>
    </source>
</evidence>
<organism evidence="2">
    <name type="scientific">Anguilla anguilla</name>
    <name type="common">European freshwater eel</name>
    <name type="synonym">Muraena anguilla</name>
    <dbReference type="NCBI Taxonomy" id="7936"/>
    <lineage>
        <taxon>Eukaryota</taxon>
        <taxon>Metazoa</taxon>
        <taxon>Chordata</taxon>
        <taxon>Craniata</taxon>
        <taxon>Vertebrata</taxon>
        <taxon>Euteleostomi</taxon>
        <taxon>Actinopterygii</taxon>
        <taxon>Neopterygii</taxon>
        <taxon>Teleostei</taxon>
        <taxon>Anguilliformes</taxon>
        <taxon>Anguillidae</taxon>
        <taxon>Anguilla</taxon>
    </lineage>
</organism>
<dbReference type="AlphaFoldDB" id="A0A0E9Q9V3"/>